<feature type="region of interest" description="Disordered" evidence="5">
    <location>
        <begin position="62"/>
        <end position="106"/>
    </location>
</feature>
<proteinExistence type="predicted"/>
<keyword evidence="2" id="KW-0964">Secreted</keyword>
<organism evidence="7 8">
    <name type="scientific">Streptococcus alactolyticus</name>
    <dbReference type="NCBI Taxonomy" id="29389"/>
    <lineage>
        <taxon>Bacteria</taxon>
        <taxon>Bacillati</taxon>
        <taxon>Bacillota</taxon>
        <taxon>Bacilli</taxon>
        <taxon>Lactobacillales</taxon>
        <taxon>Streptococcaceae</taxon>
        <taxon>Streptococcus</taxon>
    </lineage>
</organism>
<keyword evidence="3" id="KW-0732">Signal</keyword>
<evidence type="ECO:0000256" key="1">
    <source>
        <dbReference type="ARBA" id="ARBA00022512"/>
    </source>
</evidence>
<dbReference type="InterPro" id="IPR019931">
    <property type="entry name" value="LPXTG_anchor"/>
</dbReference>
<gene>
    <name evidence="7" type="ORF">O6R09_02320</name>
</gene>
<feature type="compositionally biased region" description="Basic and acidic residues" evidence="5">
    <location>
        <begin position="62"/>
        <end position="72"/>
    </location>
</feature>
<feature type="compositionally biased region" description="Polar residues" evidence="5">
    <location>
        <begin position="88"/>
        <end position="106"/>
    </location>
</feature>
<sequence length="172" mass="18700">MNRYLSNDGKIEDLDPNSQLAHTPDLLRKLGVELNEARDKQASIEQDIATLTSEIASLDEQIKEVDSKKDEPVVPNTPTTPDKPETPVTPTTDTKPSESAQTDTNGQAAYHEVVTKAETQKVIDRRGVPTYQATAELPNTGDDNTATFTLMGLAITAMGMFGAIKLKGRKDC</sequence>
<feature type="domain" description="Gram-positive cocci surface proteins LPxTG" evidence="6">
    <location>
        <begin position="137"/>
        <end position="172"/>
    </location>
</feature>
<dbReference type="RefSeq" id="WP_235280868.1">
    <property type="nucleotide sequence ID" value="NZ_CP114883.1"/>
</dbReference>
<name>A0ABY7LZE7_STRAY</name>
<dbReference type="Pfam" id="PF00746">
    <property type="entry name" value="Gram_pos_anchor"/>
    <property type="match status" value="1"/>
</dbReference>
<evidence type="ECO:0000256" key="5">
    <source>
        <dbReference type="SAM" id="MobiDB-lite"/>
    </source>
</evidence>
<keyword evidence="1" id="KW-0134">Cell wall</keyword>
<reference evidence="7 8" key="1">
    <citation type="submission" date="2022-12" db="EMBL/GenBank/DDBJ databases">
        <title>Streptococcus alactolyticus LGM, complete genome.</title>
        <authorList>
            <person name="Liu Z."/>
            <person name="Mu C."/>
            <person name="Zhu W."/>
        </authorList>
    </citation>
    <scope>NUCLEOTIDE SEQUENCE [LARGE SCALE GENOMIC DNA]</scope>
    <source>
        <strain evidence="7 8">LGM</strain>
    </source>
</reference>
<protein>
    <submittedName>
        <fullName evidence="7">LPXTG cell wall anchor domain-containing protein</fullName>
    </submittedName>
</protein>
<accession>A0ABY7LZE7</accession>
<dbReference type="Proteomes" id="UP001212085">
    <property type="component" value="Chromosome"/>
</dbReference>
<feature type="region of interest" description="Disordered" evidence="5">
    <location>
        <begin position="1"/>
        <end position="22"/>
    </location>
</feature>
<evidence type="ECO:0000256" key="4">
    <source>
        <dbReference type="ARBA" id="ARBA00023088"/>
    </source>
</evidence>
<evidence type="ECO:0000256" key="3">
    <source>
        <dbReference type="ARBA" id="ARBA00022729"/>
    </source>
</evidence>
<keyword evidence="4" id="KW-0572">Peptidoglycan-anchor</keyword>
<evidence type="ECO:0000313" key="8">
    <source>
        <dbReference type="Proteomes" id="UP001212085"/>
    </source>
</evidence>
<dbReference type="PROSITE" id="PS50847">
    <property type="entry name" value="GRAM_POS_ANCHORING"/>
    <property type="match status" value="1"/>
</dbReference>
<evidence type="ECO:0000256" key="2">
    <source>
        <dbReference type="ARBA" id="ARBA00022525"/>
    </source>
</evidence>
<keyword evidence="8" id="KW-1185">Reference proteome</keyword>
<dbReference type="EMBL" id="CP114883">
    <property type="protein sequence ID" value="WBB06781.1"/>
    <property type="molecule type" value="Genomic_DNA"/>
</dbReference>
<dbReference type="NCBIfam" id="TIGR01167">
    <property type="entry name" value="LPXTG_anchor"/>
    <property type="match status" value="1"/>
</dbReference>
<evidence type="ECO:0000259" key="6">
    <source>
        <dbReference type="PROSITE" id="PS50847"/>
    </source>
</evidence>
<evidence type="ECO:0000313" key="7">
    <source>
        <dbReference type="EMBL" id="WBB06781.1"/>
    </source>
</evidence>